<accession>A0ABN8II84</accession>
<gene>
    <name evidence="1" type="ORF">IPOD504_LOCUS10283</name>
</gene>
<protein>
    <submittedName>
        <fullName evidence="1">Uncharacterized protein</fullName>
    </submittedName>
</protein>
<evidence type="ECO:0000313" key="2">
    <source>
        <dbReference type="Proteomes" id="UP000837857"/>
    </source>
</evidence>
<keyword evidence="2" id="KW-1185">Reference proteome</keyword>
<sequence>MFKGNKSTRQSGYESRYPLRELGWRARASSLLSRFRDGVGAAARPVSPRIPQTDPIRDRRLKTAPRTGRDGSGALKYINALPVDESTGVPARYYGNTSNGIRALSVFRLEFSFLCSRFIRLRVL</sequence>
<dbReference type="Proteomes" id="UP000837857">
    <property type="component" value="Chromosome 24"/>
</dbReference>
<evidence type="ECO:0000313" key="1">
    <source>
        <dbReference type="EMBL" id="CAH2057515.1"/>
    </source>
</evidence>
<reference evidence="1" key="1">
    <citation type="submission" date="2022-03" db="EMBL/GenBank/DDBJ databases">
        <authorList>
            <person name="Martin H S."/>
        </authorList>
    </citation>
    <scope>NUCLEOTIDE SEQUENCE</scope>
</reference>
<feature type="non-terminal residue" evidence="1">
    <location>
        <position position="124"/>
    </location>
</feature>
<proteinExistence type="predicted"/>
<dbReference type="EMBL" id="OW152836">
    <property type="protein sequence ID" value="CAH2057515.1"/>
    <property type="molecule type" value="Genomic_DNA"/>
</dbReference>
<name>A0ABN8II84_9NEOP</name>
<organism evidence="1 2">
    <name type="scientific">Iphiclides podalirius</name>
    <name type="common">scarce swallowtail</name>
    <dbReference type="NCBI Taxonomy" id="110791"/>
    <lineage>
        <taxon>Eukaryota</taxon>
        <taxon>Metazoa</taxon>
        <taxon>Ecdysozoa</taxon>
        <taxon>Arthropoda</taxon>
        <taxon>Hexapoda</taxon>
        <taxon>Insecta</taxon>
        <taxon>Pterygota</taxon>
        <taxon>Neoptera</taxon>
        <taxon>Endopterygota</taxon>
        <taxon>Lepidoptera</taxon>
        <taxon>Glossata</taxon>
        <taxon>Ditrysia</taxon>
        <taxon>Papilionoidea</taxon>
        <taxon>Papilionidae</taxon>
        <taxon>Papilioninae</taxon>
        <taxon>Iphiclides</taxon>
    </lineage>
</organism>